<evidence type="ECO:0000256" key="2">
    <source>
        <dbReference type="SAM" id="Phobius"/>
    </source>
</evidence>
<sequence>MTESQEQRKPGIDEFPSDRSQLANLTPEERSAIYLNSIRKSMAFFVFLAVVGIALSFAAMLKH</sequence>
<keyword evidence="2" id="KW-1133">Transmembrane helix</keyword>
<accession>A0A941IS15</accession>
<evidence type="ECO:0000256" key="1">
    <source>
        <dbReference type="SAM" id="MobiDB-lite"/>
    </source>
</evidence>
<feature type="compositionally biased region" description="Basic and acidic residues" evidence="1">
    <location>
        <begin position="1"/>
        <end position="12"/>
    </location>
</feature>
<keyword evidence="2" id="KW-0472">Membrane</keyword>
<feature type="transmembrane region" description="Helical" evidence="2">
    <location>
        <begin position="42"/>
        <end position="61"/>
    </location>
</feature>
<comment type="caution">
    <text evidence="3">The sequence shown here is derived from an EMBL/GenBank/DDBJ whole genome shotgun (WGS) entry which is preliminary data.</text>
</comment>
<proteinExistence type="predicted"/>
<evidence type="ECO:0000313" key="4">
    <source>
        <dbReference type="Proteomes" id="UP000675781"/>
    </source>
</evidence>
<keyword evidence="4" id="KW-1185">Reference proteome</keyword>
<protein>
    <submittedName>
        <fullName evidence="3">Uncharacterized protein</fullName>
    </submittedName>
</protein>
<feature type="region of interest" description="Disordered" evidence="1">
    <location>
        <begin position="1"/>
        <end position="20"/>
    </location>
</feature>
<dbReference type="AlphaFoldDB" id="A0A941IS15"/>
<dbReference type="EMBL" id="JAGSOG010000016">
    <property type="protein sequence ID" value="MBR7832796.1"/>
    <property type="molecule type" value="Genomic_DNA"/>
</dbReference>
<reference evidence="3" key="1">
    <citation type="submission" date="2021-04" db="EMBL/GenBank/DDBJ databases">
        <title>Genome based classification of Actinospica acidithermotolerans sp. nov., an actinobacterium isolated from an Indonesian hot spring.</title>
        <authorList>
            <person name="Kusuma A.B."/>
            <person name="Putra K.E."/>
            <person name="Nafisah S."/>
            <person name="Loh J."/>
            <person name="Nouioui I."/>
            <person name="Goodfellow M."/>
        </authorList>
    </citation>
    <scope>NUCLEOTIDE SEQUENCE</scope>
    <source>
        <strain evidence="3">CSCA 57</strain>
    </source>
</reference>
<dbReference type="RefSeq" id="WP_212527316.1">
    <property type="nucleotide sequence ID" value="NZ_JAGSOG010000016.1"/>
</dbReference>
<dbReference type="Proteomes" id="UP000675781">
    <property type="component" value="Unassembled WGS sequence"/>
</dbReference>
<organism evidence="3 4">
    <name type="scientific">Actinospica durhamensis</name>
    <dbReference type="NCBI Taxonomy" id="1508375"/>
    <lineage>
        <taxon>Bacteria</taxon>
        <taxon>Bacillati</taxon>
        <taxon>Actinomycetota</taxon>
        <taxon>Actinomycetes</taxon>
        <taxon>Catenulisporales</taxon>
        <taxon>Actinospicaceae</taxon>
        <taxon>Actinospica</taxon>
    </lineage>
</organism>
<name>A0A941IS15_9ACTN</name>
<gene>
    <name evidence="3" type="ORF">KDL01_05960</name>
</gene>
<evidence type="ECO:0000313" key="3">
    <source>
        <dbReference type="EMBL" id="MBR7832796.1"/>
    </source>
</evidence>
<keyword evidence="2" id="KW-0812">Transmembrane</keyword>